<sequence>MSVPADLAQNNEETMQAALDVFVLRKAAAGSHIVGSYHRVIGPVFLNVFHPPGRATHYGLTLDLKQAHRFESDAVDIDSFLATLGESNHESGVPTGDLASLCNNSSVTRGALAEWARATPWIKVFAPAPPLYLRAFEAGIERSSPWTQDVSQAHRFSAREIPLEPSLRRIEPHGRFVSLAADLATVTPASNAAPQRWVNYPLEADLAWSTWQLSVRYGFDDVGARRAAHRHAAAAGWESAAAGVNEISGHIARSPELRQSFETGRALCYSTNHLIKNARGNC</sequence>
<comment type="caution">
    <text evidence="1">The sequence shown here is derived from an EMBL/GenBank/DDBJ whole genome shotgun (WGS) entry which is preliminary data.</text>
</comment>
<dbReference type="Proteomes" id="UP001055111">
    <property type="component" value="Unassembled WGS sequence"/>
</dbReference>
<gene>
    <name evidence="1" type="ORF">CBA19CS42_20085</name>
</gene>
<reference evidence="1" key="1">
    <citation type="submission" date="2022-09" db="EMBL/GenBank/DDBJ databases">
        <title>Isolation and characterization of 3-chlorobenzoate degrading bacteria from soils in Shizuoka.</title>
        <authorList>
            <person name="Ifat A."/>
            <person name="Ogawa N."/>
            <person name="Kimbara K."/>
            <person name="Moriuchi R."/>
            <person name="Dohra H."/>
            <person name="Shintani M."/>
        </authorList>
    </citation>
    <scope>NUCLEOTIDE SEQUENCE</scope>
    <source>
        <strain evidence="1">19CS4-2</strain>
    </source>
</reference>
<accession>A0AA37IID0</accession>
<dbReference type="RefSeq" id="WP_238213480.1">
    <property type="nucleotide sequence ID" value="NZ_BPUS01000008.1"/>
</dbReference>
<dbReference type="EMBL" id="BPUS01000008">
    <property type="protein sequence ID" value="GJH26855.1"/>
    <property type="molecule type" value="Genomic_DNA"/>
</dbReference>
<name>A0AA37IID0_9BURK</name>
<organism evidence="1 2">
    <name type="scientific">Caballeronia novacaledonica</name>
    <dbReference type="NCBI Taxonomy" id="1544861"/>
    <lineage>
        <taxon>Bacteria</taxon>
        <taxon>Pseudomonadati</taxon>
        <taxon>Pseudomonadota</taxon>
        <taxon>Betaproteobacteria</taxon>
        <taxon>Burkholderiales</taxon>
        <taxon>Burkholderiaceae</taxon>
        <taxon>Caballeronia</taxon>
    </lineage>
</organism>
<proteinExistence type="predicted"/>
<evidence type="ECO:0000313" key="2">
    <source>
        <dbReference type="Proteomes" id="UP001055111"/>
    </source>
</evidence>
<evidence type="ECO:0000313" key="1">
    <source>
        <dbReference type="EMBL" id="GJH26855.1"/>
    </source>
</evidence>
<protein>
    <submittedName>
        <fullName evidence="1">Uncharacterized protein</fullName>
    </submittedName>
</protein>
<dbReference type="AlphaFoldDB" id="A0AA37IID0"/>